<organism evidence="1 2">
    <name type="scientific">Nelumbo nucifera</name>
    <name type="common">Sacred lotus</name>
    <dbReference type="NCBI Taxonomy" id="4432"/>
    <lineage>
        <taxon>Eukaryota</taxon>
        <taxon>Viridiplantae</taxon>
        <taxon>Streptophyta</taxon>
        <taxon>Embryophyta</taxon>
        <taxon>Tracheophyta</taxon>
        <taxon>Spermatophyta</taxon>
        <taxon>Magnoliopsida</taxon>
        <taxon>Proteales</taxon>
        <taxon>Nelumbonaceae</taxon>
        <taxon>Nelumbo</taxon>
    </lineage>
</organism>
<dbReference type="EMBL" id="DUZY01000004">
    <property type="protein sequence ID" value="DAD37223.1"/>
    <property type="molecule type" value="Genomic_DNA"/>
</dbReference>
<reference evidence="1 2" key="1">
    <citation type="journal article" date="2020" name="Mol. Biol. Evol.">
        <title>Distinct Expression and Methylation Patterns for Genes with Different Fates following a Single Whole-Genome Duplication in Flowering Plants.</title>
        <authorList>
            <person name="Shi T."/>
            <person name="Rahmani R.S."/>
            <person name="Gugger P.F."/>
            <person name="Wang M."/>
            <person name="Li H."/>
            <person name="Zhang Y."/>
            <person name="Li Z."/>
            <person name="Wang Q."/>
            <person name="Van de Peer Y."/>
            <person name="Marchal K."/>
            <person name="Chen J."/>
        </authorList>
    </citation>
    <scope>NUCLEOTIDE SEQUENCE [LARGE SCALE GENOMIC DNA]</scope>
    <source>
        <tissue evidence="1">Leaf</tissue>
    </source>
</reference>
<evidence type="ECO:0000313" key="1">
    <source>
        <dbReference type="EMBL" id="DAD37223.1"/>
    </source>
</evidence>
<keyword evidence="2" id="KW-1185">Reference proteome</keyword>
<gene>
    <name evidence="1" type="ORF">HUJ06_007864</name>
</gene>
<dbReference type="AlphaFoldDB" id="A0A822YYD0"/>
<name>A0A822YYD0_NELNU</name>
<comment type="caution">
    <text evidence="1">The sequence shown here is derived from an EMBL/GenBank/DDBJ whole genome shotgun (WGS) entry which is preliminary data.</text>
</comment>
<evidence type="ECO:0000313" key="2">
    <source>
        <dbReference type="Proteomes" id="UP000607653"/>
    </source>
</evidence>
<protein>
    <submittedName>
        <fullName evidence="1">Uncharacterized protein</fullName>
    </submittedName>
</protein>
<sequence>MSASVEGSELIVVVLECSCRG</sequence>
<accession>A0A822YYD0</accession>
<proteinExistence type="predicted"/>
<dbReference type="Proteomes" id="UP000607653">
    <property type="component" value="Unassembled WGS sequence"/>
</dbReference>